<dbReference type="Proteomes" id="UP000477750">
    <property type="component" value="Unassembled WGS sequence"/>
</dbReference>
<feature type="compositionally biased region" description="Low complexity" evidence="1">
    <location>
        <begin position="1"/>
        <end position="13"/>
    </location>
</feature>
<sequence>MSSDTAAQSSDAAEPVRTIEPAAQVPRQEPAPRRPEPLGLRPSDFDRPGRHEDQTGLLWTVVTAVAAVLFCAALVFGATRLFIADTAGTVTDTPERTVSAFLGALLGERDAEAAAAWLCTDKADRDLSEAVAAMSAADGDRGFEWTDVTETNRSVGAATVTAEIGIDGGASPATWEFSLVAEEGDPQWLICGITAG</sequence>
<accession>A0A6L5GCE5</accession>
<comment type="caution">
    <text evidence="3">The sequence shown here is derived from an EMBL/GenBank/DDBJ whole genome shotgun (WGS) entry which is preliminary data.</text>
</comment>
<dbReference type="EMBL" id="WIAO01000022">
    <property type="protein sequence ID" value="MQM27310.1"/>
    <property type="molecule type" value="Genomic_DNA"/>
</dbReference>
<name>A0A6L5GCE5_9ACTN</name>
<evidence type="ECO:0008006" key="5">
    <source>
        <dbReference type="Google" id="ProtNLM"/>
    </source>
</evidence>
<evidence type="ECO:0000313" key="3">
    <source>
        <dbReference type="EMBL" id="MQM27310.1"/>
    </source>
</evidence>
<dbReference type="AlphaFoldDB" id="A0A6L5GCE5"/>
<feature type="region of interest" description="Disordered" evidence="1">
    <location>
        <begin position="1"/>
        <end position="51"/>
    </location>
</feature>
<proteinExistence type="predicted"/>
<keyword evidence="4" id="KW-1185">Reference proteome</keyword>
<gene>
    <name evidence="3" type="ORF">GFD30_17270</name>
</gene>
<organism evidence="3 4">
    <name type="scientific">Glycomyces albidus</name>
    <dbReference type="NCBI Taxonomy" id="2656774"/>
    <lineage>
        <taxon>Bacteria</taxon>
        <taxon>Bacillati</taxon>
        <taxon>Actinomycetota</taxon>
        <taxon>Actinomycetes</taxon>
        <taxon>Glycomycetales</taxon>
        <taxon>Glycomycetaceae</taxon>
        <taxon>Glycomyces</taxon>
    </lineage>
</organism>
<keyword evidence="2" id="KW-0812">Transmembrane</keyword>
<dbReference type="RefSeq" id="WP_153026445.1">
    <property type="nucleotide sequence ID" value="NZ_WIAO01000022.1"/>
</dbReference>
<keyword evidence="2" id="KW-1133">Transmembrane helix</keyword>
<evidence type="ECO:0000256" key="2">
    <source>
        <dbReference type="SAM" id="Phobius"/>
    </source>
</evidence>
<reference evidence="3 4" key="1">
    <citation type="submission" date="2019-10" db="EMBL/GenBank/DDBJ databases">
        <title>Glycomyces albidus sp. nov., a novel actinomycete isolated from rhizosphere soil of wheat (Triticum aestivum L.).</title>
        <authorList>
            <person name="Qian L."/>
        </authorList>
    </citation>
    <scope>NUCLEOTIDE SEQUENCE [LARGE SCALE GENOMIC DNA]</scope>
    <source>
        <strain evidence="3 4">NEAU-7082</strain>
    </source>
</reference>
<evidence type="ECO:0000256" key="1">
    <source>
        <dbReference type="SAM" id="MobiDB-lite"/>
    </source>
</evidence>
<protein>
    <recommendedName>
        <fullName evidence="5">DUF4878 domain-containing protein</fullName>
    </recommendedName>
</protein>
<evidence type="ECO:0000313" key="4">
    <source>
        <dbReference type="Proteomes" id="UP000477750"/>
    </source>
</evidence>
<keyword evidence="2" id="KW-0472">Membrane</keyword>
<feature type="transmembrane region" description="Helical" evidence="2">
    <location>
        <begin position="56"/>
        <end position="76"/>
    </location>
</feature>